<dbReference type="STRING" id="441209.GCA_001870665_02676"/>
<name>A0A2K8KD32_9RHOB</name>
<keyword evidence="1" id="KW-0732">Signal</keyword>
<reference evidence="2 3" key="1">
    <citation type="submission" date="2017-11" db="EMBL/GenBank/DDBJ databases">
        <title>Revised Sequence and Annotation of the Rhodobaca barguzinensis strain alga05 Genome.</title>
        <authorList>
            <person name="Kopejtka K."/>
            <person name="Tomasch J.M."/>
            <person name="Bunk B."/>
            <person name="Koblizek M."/>
        </authorList>
    </citation>
    <scope>NUCLEOTIDE SEQUENCE [LARGE SCALE GENOMIC DNA]</scope>
    <source>
        <strain evidence="3">alga05</strain>
    </source>
</reference>
<evidence type="ECO:0008006" key="4">
    <source>
        <dbReference type="Google" id="ProtNLM"/>
    </source>
</evidence>
<dbReference type="KEGG" id="rbg:BG454_14470"/>
<dbReference type="Proteomes" id="UP000228948">
    <property type="component" value="Chromosome"/>
</dbReference>
<organism evidence="2 3">
    <name type="scientific">Roseinatronobacter bogoriensis subsp. barguzinensis</name>
    <dbReference type="NCBI Taxonomy" id="441209"/>
    <lineage>
        <taxon>Bacteria</taxon>
        <taxon>Pseudomonadati</taxon>
        <taxon>Pseudomonadota</taxon>
        <taxon>Alphaproteobacteria</taxon>
        <taxon>Rhodobacterales</taxon>
        <taxon>Paracoccaceae</taxon>
        <taxon>Roseinatronobacter</taxon>
    </lineage>
</organism>
<keyword evidence="3" id="KW-1185">Reference proteome</keyword>
<dbReference type="AlphaFoldDB" id="A0A2K8KD32"/>
<sequence>MIFLRPQALYAMLLLAVASPAIPDEAGIPLRFQAASASFAIQLQDMEIALDTSGPKRMFFRMTAKDSFKFGEFSAAVIGERVVTTVCGKVIAQSVVQVPINSGVFALHLDDRALAEMITSIVRKEAECPENADD</sequence>
<evidence type="ECO:0000313" key="2">
    <source>
        <dbReference type="EMBL" id="ATX66876.1"/>
    </source>
</evidence>
<feature type="chain" id="PRO_5014920603" description="Preprotein translocase subunit SecD" evidence="1">
    <location>
        <begin position="24"/>
        <end position="134"/>
    </location>
</feature>
<proteinExistence type="predicted"/>
<gene>
    <name evidence="2" type="ORF">BG454_14470</name>
</gene>
<evidence type="ECO:0000313" key="3">
    <source>
        <dbReference type="Proteomes" id="UP000228948"/>
    </source>
</evidence>
<evidence type="ECO:0000256" key="1">
    <source>
        <dbReference type="SAM" id="SignalP"/>
    </source>
</evidence>
<feature type="signal peptide" evidence="1">
    <location>
        <begin position="1"/>
        <end position="23"/>
    </location>
</feature>
<protein>
    <recommendedName>
        <fullName evidence="4">Preprotein translocase subunit SecD</fullName>
    </recommendedName>
</protein>
<accession>A0A2K8KD32</accession>
<dbReference type="EMBL" id="CP024899">
    <property type="protein sequence ID" value="ATX66876.1"/>
    <property type="molecule type" value="Genomic_DNA"/>
</dbReference>